<dbReference type="AlphaFoldDB" id="A0A6C0R075"/>
<dbReference type="InterPro" id="IPR037026">
    <property type="entry name" value="Vgr_OB-fold_dom_sf"/>
</dbReference>
<dbReference type="EMBL" id="CP019717">
    <property type="protein sequence ID" value="QHZ50036.1"/>
    <property type="molecule type" value="Genomic_DNA"/>
</dbReference>
<name>A0A6C0R075_9BACL</name>
<reference evidence="2 3" key="1">
    <citation type="journal article" date="2020" name="Int. J. Med. Microbiol.">
        <title>Discovery of Paenibacillus larvae ERIC V: Phenotypic and genomic comparison to genotypes ERIC I-IV reveal different inventories of virulence factors which correlate with epidemiological prevalences of American Foulbrood.</title>
        <authorList>
            <person name="Beims H."/>
            <person name="Bunk B."/>
            <person name="Erler S."/>
            <person name="Mohr K.I."/>
            <person name="Sproer C."/>
            <person name="Pradella S."/>
            <person name="Gunther G."/>
            <person name="Rohde M."/>
            <person name="von der Ohe W."/>
            <person name="Steinert M."/>
        </authorList>
    </citation>
    <scope>NUCLEOTIDE SEQUENCE [LARGE SCALE GENOMIC DNA]</scope>
    <source>
        <strain evidence="1">Eric_V</strain>
    </source>
</reference>
<dbReference type="EMBL" id="CP019719">
    <property type="protein sequence ID" value="QHZ54121.1"/>
    <property type="molecule type" value="Genomic_DNA"/>
</dbReference>
<evidence type="ECO:0000313" key="1">
    <source>
        <dbReference type="EMBL" id="QHZ50036.1"/>
    </source>
</evidence>
<accession>A0A6C0QP67</accession>
<dbReference type="Gene3D" id="2.40.50.230">
    <property type="entry name" value="Gp5 N-terminal domain"/>
    <property type="match status" value="1"/>
</dbReference>
<dbReference type="Proteomes" id="UP000464330">
    <property type="component" value="Chromosome"/>
</dbReference>
<evidence type="ECO:0000313" key="3">
    <source>
        <dbReference type="Proteomes" id="UP000464330"/>
    </source>
</evidence>
<evidence type="ECO:0000313" key="2">
    <source>
        <dbReference type="EMBL" id="QHZ54121.1"/>
    </source>
</evidence>
<gene>
    <name evidence="1" type="ORF">ERICV_00859</name>
    <name evidence="2" type="ORF">ERICV_05137</name>
</gene>
<accession>A0A6C0R075</accession>
<sequence length="144" mass="15537">MVRLGTQQTWKSEKYWGGSMECSIRVGKVSSVNYQKHAVRVAFSDVTAVSGEIPVLRFANGWSKDNSLPSVGDSVVCIFMGSGVGSGYCLGSFYRSGDSVPGDIGQFGIYFDDGNSFCYDRDAKAFKIIGDLEVSGEIKQGEST</sequence>
<proteinExistence type="predicted"/>
<protein>
    <submittedName>
        <fullName evidence="2">Phage baseplate assembly protein V</fullName>
    </submittedName>
</protein>
<organism evidence="2 3">
    <name type="scientific">Paenibacillus larvae subsp. larvae</name>
    <dbReference type="NCBI Taxonomy" id="147375"/>
    <lineage>
        <taxon>Bacteria</taxon>
        <taxon>Bacillati</taxon>
        <taxon>Bacillota</taxon>
        <taxon>Bacilli</taxon>
        <taxon>Bacillales</taxon>
        <taxon>Paenibacillaceae</taxon>
        <taxon>Paenibacillus</taxon>
    </lineage>
</organism>